<sequence>MPDAGGSSFDPSLLLKAAEAARPRDVGAPGWAGVPTLFGAELRTDWSLLPLDPALWVAAGVPFDGTTSSRPGAAEGPRAVRAASLIYASGLSTRAVEPMTDMRTGRDFEYGNPSVVDAGDLTVFPSDPMATTASVAAGVRELLGGGRRGIFLVGDHSCTIGTFTGFYLSRRETVPPERIGFVNLDHHFDFGDTSSLHGPIYHGSNSRRVSELPGMRPENIAFVGVGDVTRRKQLGHLVDRGFSVVSSADLRGGAEKVEALVDQLGERCDVVYLSVDIDVLDCSVAPGTGNVTLGGLTGGALLDVWELLHRLPIGAFDMAEVAPRLDPTGRTPQIAARLLFDAIFRLQGG</sequence>
<comment type="cofactor">
    <cofactor evidence="3">
        <name>Mn(2+)</name>
        <dbReference type="ChEBI" id="CHEBI:29035"/>
    </cofactor>
    <text evidence="3">Binds 2 manganese ions per subunit.</text>
</comment>
<organism evidence="5 6">
    <name type="scientific">Sinosporangium siamense</name>
    <dbReference type="NCBI Taxonomy" id="1367973"/>
    <lineage>
        <taxon>Bacteria</taxon>
        <taxon>Bacillati</taxon>
        <taxon>Actinomycetota</taxon>
        <taxon>Actinomycetes</taxon>
        <taxon>Streptosporangiales</taxon>
        <taxon>Streptosporangiaceae</taxon>
        <taxon>Sinosporangium</taxon>
    </lineage>
</organism>
<feature type="binding site" evidence="3">
    <location>
        <position position="276"/>
    </location>
    <ligand>
        <name>Mn(2+)</name>
        <dbReference type="ChEBI" id="CHEBI:29035"/>
        <label>1</label>
    </ligand>
</feature>
<name>A0A919RIU1_9ACTN</name>
<feature type="binding site" evidence="3">
    <location>
        <position position="187"/>
    </location>
    <ligand>
        <name>Mn(2+)</name>
        <dbReference type="ChEBI" id="CHEBI:29035"/>
        <label>1</label>
    </ligand>
</feature>
<dbReference type="GO" id="GO:0033389">
    <property type="term" value="P:putrescine biosynthetic process from arginine, via agmatine"/>
    <property type="evidence" value="ECO:0007669"/>
    <property type="project" value="TreeGrafter"/>
</dbReference>
<evidence type="ECO:0000256" key="1">
    <source>
        <dbReference type="ARBA" id="ARBA00022723"/>
    </source>
</evidence>
<dbReference type="RefSeq" id="WP_204029239.1">
    <property type="nucleotide sequence ID" value="NZ_BOOW01000030.1"/>
</dbReference>
<evidence type="ECO:0000313" key="5">
    <source>
        <dbReference type="EMBL" id="GII94603.1"/>
    </source>
</evidence>
<proteinExistence type="inferred from homology"/>
<feature type="binding site" evidence="3">
    <location>
        <position position="189"/>
    </location>
    <ligand>
        <name>Mn(2+)</name>
        <dbReference type="ChEBI" id="CHEBI:29035"/>
        <label>1</label>
    </ligand>
</feature>
<dbReference type="AlphaFoldDB" id="A0A919RIU1"/>
<keyword evidence="6" id="KW-1185">Reference proteome</keyword>
<protein>
    <submittedName>
        <fullName evidence="5">Agmatinase</fullName>
    </submittedName>
</protein>
<feature type="binding site" evidence="3">
    <location>
        <position position="156"/>
    </location>
    <ligand>
        <name>Mn(2+)</name>
        <dbReference type="ChEBI" id="CHEBI:29035"/>
        <label>1</label>
    </ligand>
</feature>
<dbReference type="GO" id="GO:0046872">
    <property type="term" value="F:metal ion binding"/>
    <property type="evidence" value="ECO:0007669"/>
    <property type="project" value="UniProtKB-KW"/>
</dbReference>
<dbReference type="EMBL" id="BOOW01000030">
    <property type="protein sequence ID" value="GII94603.1"/>
    <property type="molecule type" value="Genomic_DNA"/>
</dbReference>
<reference evidence="5" key="1">
    <citation type="submission" date="2021-01" db="EMBL/GenBank/DDBJ databases">
        <title>Whole genome shotgun sequence of Sinosporangium siamense NBRC 109515.</title>
        <authorList>
            <person name="Komaki H."/>
            <person name="Tamura T."/>
        </authorList>
    </citation>
    <scope>NUCLEOTIDE SEQUENCE</scope>
    <source>
        <strain evidence="5">NBRC 109515</strain>
    </source>
</reference>
<keyword evidence="3" id="KW-0464">Manganese</keyword>
<dbReference type="PROSITE" id="PS51409">
    <property type="entry name" value="ARGINASE_2"/>
    <property type="match status" value="1"/>
</dbReference>
<dbReference type="Proteomes" id="UP000606172">
    <property type="component" value="Unassembled WGS sequence"/>
</dbReference>
<evidence type="ECO:0000256" key="4">
    <source>
        <dbReference type="PROSITE-ProRule" id="PRU00742"/>
    </source>
</evidence>
<keyword evidence="2" id="KW-0378">Hydrolase</keyword>
<evidence type="ECO:0000313" key="6">
    <source>
        <dbReference type="Proteomes" id="UP000606172"/>
    </source>
</evidence>
<comment type="similarity">
    <text evidence="4">Belongs to the arginase family.</text>
</comment>
<feature type="binding site" evidence="3">
    <location>
        <position position="278"/>
    </location>
    <ligand>
        <name>Mn(2+)</name>
        <dbReference type="ChEBI" id="CHEBI:29035"/>
        <label>1</label>
    </ligand>
</feature>
<dbReference type="InterPro" id="IPR023696">
    <property type="entry name" value="Ureohydrolase_dom_sf"/>
</dbReference>
<dbReference type="PANTHER" id="PTHR11358:SF26">
    <property type="entry name" value="GUANIDINO ACID HYDROLASE, MITOCHONDRIAL"/>
    <property type="match status" value="1"/>
</dbReference>
<evidence type="ECO:0000256" key="3">
    <source>
        <dbReference type="PIRSR" id="PIRSR036979-1"/>
    </source>
</evidence>
<feature type="binding site" evidence="3">
    <location>
        <position position="185"/>
    </location>
    <ligand>
        <name>Mn(2+)</name>
        <dbReference type="ChEBI" id="CHEBI:29035"/>
        <label>1</label>
    </ligand>
</feature>
<dbReference type="Gene3D" id="3.40.800.10">
    <property type="entry name" value="Ureohydrolase domain"/>
    <property type="match status" value="1"/>
</dbReference>
<evidence type="ECO:0000256" key="2">
    <source>
        <dbReference type="ARBA" id="ARBA00022801"/>
    </source>
</evidence>
<keyword evidence="1 3" id="KW-0479">Metal-binding</keyword>
<dbReference type="SUPFAM" id="SSF52768">
    <property type="entry name" value="Arginase/deacetylase"/>
    <property type="match status" value="1"/>
</dbReference>
<comment type="caution">
    <text evidence="5">The sequence shown here is derived from an EMBL/GenBank/DDBJ whole genome shotgun (WGS) entry which is preliminary data.</text>
</comment>
<dbReference type="InterPro" id="IPR006035">
    <property type="entry name" value="Ureohydrolase"/>
</dbReference>
<dbReference type="PANTHER" id="PTHR11358">
    <property type="entry name" value="ARGINASE/AGMATINASE"/>
    <property type="match status" value="1"/>
</dbReference>
<dbReference type="Pfam" id="PF00491">
    <property type="entry name" value="Arginase"/>
    <property type="match status" value="1"/>
</dbReference>
<gene>
    <name evidence="5" type="primary">speB_3</name>
    <name evidence="5" type="ORF">Ssi02_48340</name>
</gene>
<dbReference type="PRINTS" id="PR00116">
    <property type="entry name" value="ARGINASE"/>
</dbReference>
<dbReference type="GO" id="GO:0008783">
    <property type="term" value="F:agmatinase activity"/>
    <property type="evidence" value="ECO:0007669"/>
    <property type="project" value="TreeGrafter"/>
</dbReference>
<accession>A0A919RIU1</accession>
<dbReference type="PIRSF" id="PIRSF036979">
    <property type="entry name" value="Arginase"/>
    <property type="match status" value="1"/>
</dbReference>